<name>A0A1H0WSL3_9BACI</name>
<dbReference type="Gene3D" id="2.60.120.1440">
    <property type="match status" value="1"/>
</dbReference>
<evidence type="ECO:0000313" key="5">
    <source>
        <dbReference type="Proteomes" id="UP000199159"/>
    </source>
</evidence>
<evidence type="ECO:0000313" key="4">
    <source>
        <dbReference type="EMBL" id="SDP93485.1"/>
    </source>
</evidence>
<keyword evidence="5" id="KW-1185">Reference proteome</keyword>
<keyword evidence="3" id="KW-0472">Membrane</keyword>
<protein>
    <submittedName>
        <fullName evidence="4">FecR protein</fullName>
    </submittedName>
</protein>
<keyword evidence="1" id="KW-0175">Coiled coil</keyword>
<dbReference type="AlphaFoldDB" id="A0A1H0WSL3"/>
<dbReference type="Proteomes" id="UP000199159">
    <property type="component" value="Unassembled WGS sequence"/>
</dbReference>
<keyword evidence="3" id="KW-1133">Transmembrane helix</keyword>
<dbReference type="RefSeq" id="WP_090858637.1">
    <property type="nucleotide sequence ID" value="NZ_FNJU01000014.1"/>
</dbReference>
<feature type="coiled-coil region" evidence="1">
    <location>
        <begin position="375"/>
        <end position="473"/>
    </location>
</feature>
<keyword evidence="3" id="KW-0812">Transmembrane</keyword>
<evidence type="ECO:0000256" key="3">
    <source>
        <dbReference type="SAM" id="Phobius"/>
    </source>
</evidence>
<feature type="compositionally biased region" description="Polar residues" evidence="2">
    <location>
        <begin position="355"/>
        <end position="375"/>
    </location>
</feature>
<evidence type="ECO:0000256" key="1">
    <source>
        <dbReference type="SAM" id="Coils"/>
    </source>
</evidence>
<feature type="coiled-coil region" evidence="1">
    <location>
        <begin position="306"/>
        <end position="333"/>
    </location>
</feature>
<dbReference type="OrthoDB" id="1645838at2"/>
<evidence type="ECO:0000256" key="2">
    <source>
        <dbReference type="SAM" id="MobiDB-lite"/>
    </source>
</evidence>
<feature type="transmembrane region" description="Helical" evidence="3">
    <location>
        <begin position="7"/>
        <end position="26"/>
    </location>
</feature>
<accession>A0A1H0WSL3</accession>
<dbReference type="EMBL" id="FNJU01000014">
    <property type="protein sequence ID" value="SDP93485.1"/>
    <property type="molecule type" value="Genomic_DNA"/>
</dbReference>
<dbReference type="STRING" id="930152.SAMN05216565_11470"/>
<gene>
    <name evidence="4" type="ORF">SAMN05216565_11470</name>
</gene>
<organism evidence="4 5">
    <name type="scientific">Litchfieldia salsa</name>
    <dbReference type="NCBI Taxonomy" id="930152"/>
    <lineage>
        <taxon>Bacteria</taxon>
        <taxon>Bacillati</taxon>
        <taxon>Bacillota</taxon>
        <taxon>Bacilli</taxon>
        <taxon>Bacillales</taxon>
        <taxon>Bacillaceae</taxon>
        <taxon>Litchfieldia</taxon>
    </lineage>
</organism>
<dbReference type="PANTHER" id="PTHR38731">
    <property type="entry name" value="LIPL45-RELATED LIPOPROTEIN-RELATED"/>
    <property type="match status" value="1"/>
</dbReference>
<feature type="region of interest" description="Disordered" evidence="2">
    <location>
        <begin position="350"/>
        <end position="375"/>
    </location>
</feature>
<sequence>MVNKRLLFSGVGVCTILFAIMLVFFYSNSSPTSKLSEESKATKVISPKEEVLAQESILSTATLENIKGEVYIIKKDSNDEEQIKASNETKLVQGDRIVTKQDSSVRIVFNTDQKTLLGENSNVIIKELHDTNIGLHTVLTQVSGSLMSMGKHDDYTVETDGMTVTPNGTNFYVTIDPTTQQTTIFVASGIVSARPQGNQGLKQVDIYPSQQISVNPQSNNDHDITYGTVDIPTLVSIADPVILEGLLKNKAEIDKENQELVEELNGNTTPPPLLSDPALLREYLSNIQNMLGNLVLEASKQNKFNKEEIENIIDEANKETKDLNNKIDLDNVKPIVDLGSMNAKEVLEAMKKQQEANTASGINTQPNPVTGQVDNQITQEKQKKIEEQRKEMEQKKKLADQLQKQAEEQNKKKLEEIKKKELEKQKKKLEEIKKKKLEEQKKLQEQLEREKQEAREKQLAKELEDKREQEELDKKSKEFHDSILRLELESKVTKLIDLKLKASDGVIAIDLSSIFINTPSVTYQIMSADTKLVTGTIQNSQLLITPVSIGETKLTFVVKSGDVSVTKTFNVLVEDVPQNGPVSLKFYDNDPVAGQLGGEINLIKAEVEDDITGYVYYWVDDSKNKLGIITTVDKSDVRYTLPMSTLVPEGATGILAVSRNQTGESSAYSYVLINDLQKMHVQPIENQKLMVGQTKLIDLSQTFIDVTGGFIDSNDSLFYHNYQFEEETSNEEVGRGYVDGGFHIEGNQPGTTQITITLTNRNTRESVTTSFELVVEELPLPDYGPGKLTFIDMNPLARQLSGTINLEKAEDEAIISSYVFYWANSKKEKIGDKLVEIDKTGENMTYSLPPTDIVNEATGIVAVSKNNTGESSLYSYLEIIDLQQLHVKTPIETQRILVNETKLLDLSQTFIDETGELVNINDDLFYEKYDIELTSNDEEVGRAYDDGGFHIEGSLSGVATITIKLIDKQSGESVSTTFELVVEEKLPPIFIIGTL</sequence>
<reference evidence="5" key="1">
    <citation type="submission" date="2016-10" db="EMBL/GenBank/DDBJ databases">
        <authorList>
            <person name="Varghese N."/>
            <person name="Submissions S."/>
        </authorList>
    </citation>
    <scope>NUCLEOTIDE SEQUENCE [LARGE SCALE GENOMIC DNA]</scope>
    <source>
        <strain evidence="5">IBRC-M10078</strain>
    </source>
</reference>
<proteinExistence type="predicted"/>